<dbReference type="Proteomes" id="UP000503440">
    <property type="component" value="Chromosome"/>
</dbReference>
<accession>A0A1Z9Z731</accession>
<dbReference type="EMBL" id="JAWJYY010000001">
    <property type="protein sequence ID" value="MDV4316865.1"/>
    <property type="molecule type" value="Genomic_DNA"/>
</dbReference>
<dbReference type="EMBL" id="CP048654">
    <property type="protein sequence ID" value="QOW43046.1"/>
    <property type="molecule type" value="Genomic_DNA"/>
</dbReference>
<dbReference type="Proteomes" id="UP000593812">
    <property type="component" value="Chromosome"/>
</dbReference>
<dbReference type="EMBL" id="CP044455">
    <property type="protein sequence ID" value="QIC69082.1"/>
    <property type="molecule type" value="Genomic_DNA"/>
</dbReference>
<evidence type="ECO:0000313" key="2">
    <source>
        <dbReference type="EMBL" id="QIC69082.1"/>
    </source>
</evidence>
<evidence type="ECO:0000313" key="1">
    <source>
        <dbReference type="EMBL" id="MDV4316865.1"/>
    </source>
</evidence>
<gene>
    <name evidence="2" type="ORF">FSC09_00880</name>
    <name evidence="3" type="ORF">G0027_09375</name>
    <name evidence="1" type="ORF">MSG88_14160</name>
</gene>
<evidence type="ECO:0000313" key="5">
    <source>
        <dbReference type="Proteomes" id="UP000593812"/>
    </source>
</evidence>
<name>A0A1Z9Z731_9GAMM</name>
<evidence type="ECO:0000313" key="4">
    <source>
        <dbReference type="Proteomes" id="UP000503440"/>
    </source>
</evidence>
<reference evidence="2 4" key="1">
    <citation type="submission" date="2019-09" db="EMBL/GenBank/DDBJ databases">
        <title>Non-baumannii Acinetobacter spp. carrying blaNDM-1 isolated in China.</title>
        <authorList>
            <person name="Cui C."/>
            <person name="Chen C."/>
            <person name="Sun J."/>
            <person name="Liu Y."/>
        </authorList>
    </citation>
    <scope>NUCLEOTIDE SEQUENCE [LARGE SCALE GENOMIC DNA]</scope>
    <source>
        <strain evidence="2 4">B18</strain>
    </source>
</reference>
<organism evidence="2 4">
    <name type="scientific">Acinetobacter indicus</name>
    <dbReference type="NCBI Taxonomy" id="756892"/>
    <lineage>
        <taxon>Bacteria</taxon>
        <taxon>Pseudomonadati</taxon>
        <taxon>Pseudomonadota</taxon>
        <taxon>Gammaproteobacteria</taxon>
        <taxon>Moraxellales</taxon>
        <taxon>Moraxellaceae</taxon>
        <taxon>Acinetobacter</taxon>
    </lineage>
</organism>
<dbReference type="Proteomes" id="UP001284654">
    <property type="component" value="Unassembled WGS sequence"/>
</dbReference>
<evidence type="ECO:0000313" key="3">
    <source>
        <dbReference type="EMBL" id="QOW43046.1"/>
    </source>
</evidence>
<protein>
    <submittedName>
        <fullName evidence="2">Uncharacterized protein</fullName>
    </submittedName>
</protein>
<proteinExistence type="predicted"/>
<reference evidence="1" key="3">
    <citation type="submission" date="2023-10" db="EMBL/GenBank/DDBJ databases">
        <authorList>
            <person name="Sykes E.M.E."/>
            <person name="Khan I.U.H."/>
            <person name="Kumar A."/>
        </authorList>
    </citation>
    <scope>NUCLEOTIDE SEQUENCE</scope>
    <source>
        <strain evidence="1">IK5</strain>
    </source>
</reference>
<reference evidence="3 5" key="2">
    <citation type="submission" date="2020-02" db="EMBL/GenBank/DDBJ databases">
        <title>Tigecycline-resistant Acinetobacter species from pigs and migratory birds.</title>
        <authorList>
            <person name="Chen C."/>
            <person name="Sun J."/>
            <person name="Liao X.-P."/>
            <person name="Liu Y.-H."/>
        </authorList>
    </citation>
    <scope>NUCLEOTIDE SEQUENCE [LARGE SCALE GENOMIC DNA]</scope>
    <source>
        <strain evidence="3 5">C15_T</strain>
    </source>
</reference>
<dbReference type="KEGG" id="aid:CTZ23_00765"/>
<dbReference type="RefSeq" id="WP_005180752.1">
    <property type="nucleotide sequence ID" value="NZ_CAXNYR010000003.1"/>
</dbReference>
<sequence length="255" mass="29015">MSLSSAVQQGHEQNQQFHRQYGANALLPAIDWKTLFQHSKLEHAHIEALNTIYQTAVPLALQVFDELHFDVFSPAAYKPQGLGLFEKLSEQEQKLLRSLETECDCLGATTRHQIWSMLLRGGAVLVFKAWLGKVKTDKTELDTSQFDELSDLLFIKTPPHELAQRLGVDIHSHEDHIFLMYGNDVYLDRFNSLETAALFVDLGVYDPAFLSLRDDRIADYLKSQDYVTQEQIDELQCALNPLFCTDATPKQDCLA</sequence>
<dbReference type="AlphaFoldDB" id="A0A1Z9Z731"/>